<accession>A0A2A2M7A0</accession>
<feature type="chain" id="PRO_5011996815" evidence="1">
    <location>
        <begin position="41"/>
        <end position="319"/>
    </location>
</feature>
<evidence type="ECO:0000256" key="1">
    <source>
        <dbReference type="SAM" id="SignalP"/>
    </source>
</evidence>
<dbReference type="EMBL" id="NQMS01000012">
    <property type="protein sequence ID" value="PAV94577.1"/>
    <property type="molecule type" value="Genomic_DNA"/>
</dbReference>
<keyword evidence="1" id="KW-0732">Signal</keyword>
<dbReference type="InterPro" id="IPR010794">
    <property type="entry name" value="MalM"/>
</dbReference>
<dbReference type="NCBIfam" id="NF007855">
    <property type="entry name" value="PRK10564.1"/>
    <property type="match status" value="1"/>
</dbReference>
<keyword evidence="3" id="KW-1185">Reference proteome</keyword>
<gene>
    <name evidence="2" type="ORF">CJD50_20105</name>
</gene>
<sequence>MKNKMKSKMNNKIKAVMTKNIVALSVAVAMFSAMPLSAQADSTIQPANVATAPAIPTATLQQLPWEPLVPPVTKTALLNGSSAQLHIGDIQGAVGAFTLPADRGSLEITISSLVDAKKVYAPSVMVLDENMRPAAFYPSSYFSYQQPGVMSGDRLEGTLKLTPALGQKQIYLVIYTTSQDLAKTTQMVDPAKAYAAGVGNAVPNIPDPIAIHQSTGTIKIKVKAEQNTGNVMIGGILPMAPKEQPVVVGSSAPVSTPIAAPAKPAQPMLKDTDEYFNSGIRAAVKAGDIDKALKLMNEAEQLGSTTARETFIRSVKGKG</sequence>
<evidence type="ECO:0000313" key="2">
    <source>
        <dbReference type="EMBL" id="PAV94577.1"/>
    </source>
</evidence>
<dbReference type="GO" id="GO:0042597">
    <property type="term" value="C:periplasmic space"/>
    <property type="evidence" value="ECO:0007669"/>
    <property type="project" value="InterPro"/>
</dbReference>
<feature type="signal peptide" evidence="1">
    <location>
        <begin position="1"/>
        <end position="40"/>
    </location>
</feature>
<proteinExistence type="predicted"/>
<evidence type="ECO:0000313" key="3">
    <source>
        <dbReference type="Proteomes" id="UP000218796"/>
    </source>
</evidence>
<dbReference type="GO" id="GO:0008643">
    <property type="term" value="P:carbohydrate transport"/>
    <property type="evidence" value="ECO:0007669"/>
    <property type="project" value="InterPro"/>
</dbReference>
<organism evidence="2 3">
    <name type="scientific">Hafnia paralvei</name>
    <dbReference type="NCBI Taxonomy" id="546367"/>
    <lineage>
        <taxon>Bacteria</taxon>
        <taxon>Pseudomonadati</taxon>
        <taxon>Pseudomonadota</taxon>
        <taxon>Gammaproteobacteria</taxon>
        <taxon>Enterobacterales</taxon>
        <taxon>Hafniaceae</taxon>
        <taxon>Hafnia</taxon>
    </lineage>
</organism>
<comment type="caution">
    <text evidence="2">The sequence shown here is derived from an EMBL/GenBank/DDBJ whole genome shotgun (WGS) entry which is preliminary data.</text>
</comment>
<name>A0A2A2M7A0_9GAMM</name>
<dbReference type="AlphaFoldDB" id="A0A2A2M7A0"/>
<dbReference type="Proteomes" id="UP000218796">
    <property type="component" value="Unassembled WGS sequence"/>
</dbReference>
<protein>
    <submittedName>
        <fullName evidence="2">Maltose operon protein MalM</fullName>
    </submittedName>
</protein>
<dbReference type="OrthoDB" id="5944162at2"/>
<reference evidence="2 3" key="1">
    <citation type="submission" date="2017-08" db="EMBL/GenBank/DDBJ databases">
        <title>Draft Genome Sequence of Hafnia alvei CITHA-6 Isolated from Raw Bovine Milk.</title>
        <authorList>
            <person name="Culligan E.P."/>
            <person name="Mcsweeney A."/>
            <person name="O'Doherty C."/>
            <person name="Gleeson E."/>
            <person name="O'Riordan D."/>
            <person name="Sleator R.D."/>
        </authorList>
    </citation>
    <scope>NUCLEOTIDE SEQUENCE [LARGE SCALE GENOMIC DNA]</scope>
    <source>
        <strain evidence="2 3">CITHA-6</strain>
    </source>
</reference>
<dbReference type="Pfam" id="PF07148">
    <property type="entry name" value="MalM"/>
    <property type="match status" value="1"/>
</dbReference>